<accession>A0A318R3J5</accession>
<dbReference type="Proteomes" id="UP000247814">
    <property type="component" value="Unassembled WGS sequence"/>
</dbReference>
<dbReference type="InterPro" id="IPR001248">
    <property type="entry name" value="Pur-cyt_permease"/>
</dbReference>
<evidence type="ECO:0000256" key="3">
    <source>
        <dbReference type="ARBA" id="ARBA00022448"/>
    </source>
</evidence>
<dbReference type="GO" id="GO:0005886">
    <property type="term" value="C:plasma membrane"/>
    <property type="evidence" value="ECO:0007669"/>
    <property type="project" value="TreeGrafter"/>
</dbReference>
<dbReference type="GO" id="GO:0022857">
    <property type="term" value="F:transmembrane transporter activity"/>
    <property type="evidence" value="ECO:0007669"/>
    <property type="project" value="InterPro"/>
</dbReference>
<comment type="subcellular location">
    <subcellularLocation>
        <location evidence="1">Membrane</location>
        <topology evidence="1">Multi-pass membrane protein</topology>
    </subcellularLocation>
</comment>
<feature type="transmembrane region" description="Helical" evidence="8">
    <location>
        <begin position="289"/>
        <end position="312"/>
    </location>
</feature>
<evidence type="ECO:0000256" key="1">
    <source>
        <dbReference type="ARBA" id="ARBA00004141"/>
    </source>
</evidence>
<evidence type="ECO:0000256" key="6">
    <source>
        <dbReference type="ARBA" id="ARBA00023136"/>
    </source>
</evidence>
<keyword evidence="4 8" id="KW-0812">Transmembrane</keyword>
<keyword evidence="5 8" id="KW-1133">Transmembrane helix</keyword>
<evidence type="ECO:0000313" key="10">
    <source>
        <dbReference type="Proteomes" id="UP000247814"/>
    </source>
</evidence>
<feature type="transmembrane region" description="Helical" evidence="8">
    <location>
        <begin position="112"/>
        <end position="133"/>
    </location>
</feature>
<feature type="transmembrane region" description="Helical" evidence="8">
    <location>
        <begin position="153"/>
        <end position="174"/>
    </location>
</feature>
<evidence type="ECO:0000256" key="7">
    <source>
        <dbReference type="PIRNR" id="PIRNR002744"/>
    </source>
</evidence>
<dbReference type="InterPro" id="IPR026030">
    <property type="entry name" value="Pur-cyt_permease_Fcy2/21/22"/>
</dbReference>
<proteinExistence type="inferred from homology"/>
<dbReference type="EMBL" id="NKUA01000003">
    <property type="protein sequence ID" value="PYD80503.1"/>
    <property type="molecule type" value="Genomic_DNA"/>
</dbReference>
<dbReference type="PANTHER" id="PTHR31806:SF1">
    <property type="entry name" value="PURINE-CYTOSINE PERMEASE FCY2-RELATED"/>
    <property type="match status" value="1"/>
</dbReference>
<evidence type="ECO:0000256" key="4">
    <source>
        <dbReference type="ARBA" id="ARBA00022692"/>
    </source>
</evidence>
<feature type="transmembrane region" description="Helical" evidence="8">
    <location>
        <begin position="256"/>
        <end position="283"/>
    </location>
</feature>
<evidence type="ECO:0000256" key="2">
    <source>
        <dbReference type="ARBA" id="ARBA00008974"/>
    </source>
</evidence>
<keyword evidence="10" id="KW-1185">Reference proteome</keyword>
<sequence>MTTQGTKIEQLTELPEDFLPEKTVEFQTIYPVAASERHGRARDLLALWFGANMTMLTVTTGGVMRGTFHLTPLTAIIAAIVGNLVGGLFMALHAAQGPHLGIPQMVQSRAQFGMIGAAPMTALIVIMFLGFSASNLVLGAQGLATMNGHMGGTVGMLIVAFLSLVPAVLGYRAIHGATRIASVLCGAAVLTCLVVALYHIPRTAAWWVSDGHDTVPGFLGAMSLAALWQIAYAPYVSDYSRYLPSSRAGERQAFHATYWGCVLGSFVAMLIGVVTGANVAAVLGNELGWLAAPVLGVLSLGIIIANAMNLYCGALSSITVFQTLAPHRHFGRGWRVAISITLLLVATMLAVVMSDQFDKAYAGFLELLMAIMVPWSAINLVDYYLLRHGNYDLPSFFAADGGVYGRFNLRAMLSYLFGLVVQVPFLANELYMGPFAHAFGGADLSWVFGLALTGLVYAVAMRNTGQGKTTE</sequence>
<feature type="transmembrane region" description="Helical" evidence="8">
    <location>
        <begin position="407"/>
        <end position="427"/>
    </location>
</feature>
<comment type="similarity">
    <text evidence="2 7">Belongs to the purine-cytosine permease (2.A.39) family.</text>
</comment>
<feature type="transmembrane region" description="Helical" evidence="8">
    <location>
        <begin position="70"/>
        <end position="92"/>
    </location>
</feature>
<feature type="transmembrane region" description="Helical" evidence="8">
    <location>
        <begin position="439"/>
        <end position="460"/>
    </location>
</feature>
<feature type="transmembrane region" description="Helical" evidence="8">
    <location>
        <begin position="215"/>
        <end position="235"/>
    </location>
</feature>
<name>A0A318R3J5_9PROT</name>
<dbReference type="PANTHER" id="PTHR31806">
    <property type="entry name" value="PURINE-CYTOSINE PERMEASE FCY2-RELATED"/>
    <property type="match status" value="1"/>
</dbReference>
<reference evidence="9 10" key="1">
    <citation type="submission" date="2017-07" db="EMBL/GenBank/DDBJ databases">
        <title>A draft genome sequence of Komagataeibacter sucrofermentans LMG 18788.</title>
        <authorList>
            <person name="Skraban J."/>
            <person name="Cleenwerck I."/>
            <person name="Vandamme P."/>
            <person name="Trcek J."/>
        </authorList>
    </citation>
    <scope>NUCLEOTIDE SEQUENCE [LARGE SCALE GENOMIC DNA]</scope>
    <source>
        <strain evidence="9 10">LMG 18788</strain>
    </source>
</reference>
<dbReference type="OrthoDB" id="9809167at2"/>
<evidence type="ECO:0000256" key="8">
    <source>
        <dbReference type="SAM" id="Phobius"/>
    </source>
</evidence>
<keyword evidence="6 7" id="KW-0472">Membrane</keyword>
<organism evidence="9 10">
    <name type="scientific">Komagataeibacter sucrofermentans</name>
    <dbReference type="NCBI Taxonomy" id="1053551"/>
    <lineage>
        <taxon>Bacteria</taxon>
        <taxon>Pseudomonadati</taxon>
        <taxon>Pseudomonadota</taxon>
        <taxon>Alphaproteobacteria</taxon>
        <taxon>Acetobacterales</taxon>
        <taxon>Acetobacteraceae</taxon>
        <taxon>Komagataeibacter</taxon>
    </lineage>
</organism>
<dbReference type="PIRSF" id="PIRSF002744">
    <property type="entry name" value="Pur-cyt_permease"/>
    <property type="match status" value="1"/>
</dbReference>
<feature type="transmembrane region" description="Helical" evidence="8">
    <location>
        <begin position="181"/>
        <end position="200"/>
    </location>
</feature>
<feature type="transmembrane region" description="Helical" evidence="8">
    <location>
        <begin position="44"/>
        <end position="64"/>
    </location>
</feature>
<evidence type="ECO:0000313" key="9">
    <source>
        <dbReference type="EMBL" id="PYD80503.1"/>
    </source>
</evidence>
<gene>
    <name evidence="9" type="ORF">CFR77_03040</name>
</gene>
<comment type="caution">
    <text evidence="9">The sequence shown here is derived from an EMBL/GenBank/DDBJ whole genome shotgun (WGS) entry which is preliminary data.</text>
</comment>
<feature type="transmembrane region" description="Helical" evidence="8">
    <location>
        <begin position="333"/>
        <end position="354"/>
    </location>
</feature>
<dbReference type="AlphaFoldDB" id="A0A318R3J5"/>
<dbReference type="Pfam" id="PF02133">
    <property type="entry name" value="Transp_cyt_pur"/>
    <property type="match status" value="1"/>
</dbReference>
<dbReference type="Gene3D" id="1.10.4160.10">
    <property type="entry name" value="Hydantoin permease"/>
    <property type="match status" value="1"/>
</dbReference>
<feature type="transmembrane region" description="Helical" evidence="8">
    <location>
        <begin position="360"/>
        <end position="386"/>
    </location>
</feature>
<keyword evidence="3 7" id="KW-0813">Transport</keyword>
<evidence type="ECO:0000256" key="5">
    <source>
        <dbReference type="ARBA" id="ARBA00022989"/>
    </source>
</evidence>
<protein>
    <submittedName>
        <fullName evidence="9">Cytosine permease</fullName>
    </submittedName>
</protein>